<reference evidence="7 8" key="1">
    <citation type="journal article" date="2018" name="Int. J. Syst. Evol. Microbiol.">
        <title>Parvibium lacunae gen. nov., sp. nov., a new member of the family Alcaligenaceae isolated from a freshwater pond.</title>
        <authorList>
            <person name="Chen W.M."/>
            <person name="Xie P.B."/>
            <person name="Hsu M.Y."/>
            <person name="Sheu S.Y."/>
        </authorList>
    </citation>
    <scope>NUCLEOTIDE SEQUENCE [LARGE SCALE GENOMIC DNA]</scope>
    <source>
        <strain evidence="7 8">KMB9</strain>
    </source>
</reference>
<evidence type="ECO:0000256" key="1">
    <source>
        <dbReference type="ARBA" id="ARBA00008683"/>
    </source>
</evidence>
<sequence>MWWKNIFNKSASQASPDIQQPGWERSVLERLALASIQEQRRARRWTIFFKVVGLLYAGVIIALLAGWEGFRHEAAKVGTHTALVNLQGEIAADSKASAENLNAALQSAFADSGTKGVILRCNSPGGSPVQSDLVNAEIKRLRAKYPAIPLYVVIEEVCASGGYFIAAAADKIFVNPASIVGSIGVLMDGYGFTGAMEKLGIERRLLTAGENKALLDPFSPVNPQQKEFVQTMLNDIHQQFINAVKAGRGKRLKDNPDIFSGLFWTGAKSIELGLADAVGSVESVAREVIKEDKVVDFSTEENIAERLAKRFGAAIGQGAAKTLFPTAAGGLR</sequence>
<dbReference type="InterPro" id="IPR047272">
    <property type="entry name" value="S49_SppA_C"/>
</dbReference>
<dbReference type="Gene3D" id="3.90.226.10">
    <property type="entry name" value="2-enoyl-CoA Hydratase, Chain A, domain 1"/>
    <property type="match status" value="1"/>
</dbReference>
<evidence type="ECO:0000256" key="3">
    <source>
        <dbReference type="ARBA" id="ARBA00022801"/>
    </source>
</evidence>
<keyword evidence="8" id="KW-1185">Reference proteome</keyword>
<dbReference type="InterPro" id="IPR029045">
    <property type="entry name" value="ClpP/crotonase-like_dom_sf"/>
</dbReference>
<evidence type="ECO:0000259" key="6">
    <source>
        <dbReference type="Pfam" id="PF01343"/>
    </source>
</evidence>
<name>A0A368L3Z5_9BURK</name>
<evidence type="ECO:0000313" key="7">
    <source>
        <dbReference type="EMBL" id="RCS58245.1"/>
    </source>
</evidence>
<organism evidence="7 8">
    <name type="scientific">Parvibium lacunae</name>
    <dbReference type="NCBI Taxonomy" id="1888893"/>
    <lineage>
        <taxon>Bacteria</taxon>
        <taxon>Pseudomonadati</taxon>
        <taxon>Pseudomonadota</taxon>
        <taxon>Betaproteobacteria</taxon>
        <taxon>Burkholderiales</taxon>
        <taxon>Alcaligenaceae</taxon>
        <taxon>Parvibium</taxon>
    </lineage>
</organism>
<keyword evidence="3" id="KW-0378">Hydrolase</keyword>
<evidence type="ECO:0000313" key="8">
    <source>
        <dbReference type="Proteomes" id="UP000252357"/>
    </source>
</evidence>
<dbReference type="PANTHER" id="PTHR42987">
    <property type="entry name" value="PEPTIDASE S49"/>
    <property type="match status" value="1"/>
</dbReference>
<gene>
    <name evidence="7" type="ORF">DU000_05305</name>
</gene>
<proteinExistence type="inferred from homology"/>
<dbReference type="OrthoDB" id="9764363at2"/>
<keyword evidence="5" id="KW-0472">Membrane</keyword>
<dbReference type="InterPro" id="IPR002142">
    <property type="entry name" value="Peptidase_S49"/>
</dbReference>
<dbReference type="Gene3D" id="6.20.330.10">
    <property type="match status" value="1"/>
</dbReference>
<feature type="domain" description="Peptidase S49" evidence="6">
    <location>
        <begin position="147"/>
        <end position="293"/>
    </location>
</feature>
<dbReference type="RefSeq" id="WP_114402328.1">
    <property type="nucleotide sequence ID" value="NZ_QPGB01000002.1"/>
</dbReference>
<feature type="transmembrane region" description="Helical" evidence="5">
    <location>
        <begin position="47"/>
        <end position="67"/>
    </location>
</feature>
<dbReference type="SUPFAM" id="SSF52096">
    <property type="entry name" value="ClpP/crotonase"/>
    <property type="match status" value="1"/>
</dbReference>
<keyword evidence="2" id="KW-0645">Protease</keyword>
<dbReference type="AlphaFoldDB" id="A0A368L3Z5"/>
<keyword evidence="5" id="KW-0812">Transmembrane</keyword>
<keyword evidence="4" id="KW-0720">Serine protease</keyword>
<comment type="similarity">
    <text evidence="1">Belongs to the peptidase S49 family.</text>
</comment>
<evidence type="ECO:0000256" key="4">
    <source>
        <dbReference type="ARBA" id="ARBA00022825"/>
    </source>
</evidence>
<keyword evidence="5" id="KW-1133">Transmembrane helix</keyword>
<dbReference type="Proteomes" id="UP000252357">
    <property type="component" value="Unassembled WGS sequence"/>
</dbReference>
<dbReference type="EMBL" id="QPGB01000002">
    <property type="protein sequence ID" value="RCS58245.1"/>
    <property type="molecule type" value="Genomic_DNA"/>
</dbReference>
<accession>A0A368L3Z5</accession>
<dbReference type="CDD" id="cd07023">
    <property type="entry name" value="S49_Sppa_N_C"/>
    <property type="match status" value="1"/>
</dbReference>
<dbReference type="GO" id="GO:0006508">
    <property type="term" value="P:proteolysis"/>
    <property type="evidence" value="ECO:0007669"/>
    <property type="project" value="UniProtKB-KW"/>
</dbReference>
<evidence type="ECO:0000256" key="2">
    <source>
        <dbReference type="ARBA" id="ARBA00022670"/>
    </source>
</evidence>
<dbReference type="Pfam" id="PF01343">
    <property type="entry name" value="Peptidase_S49"/>
    <property type="match status" value="1"/>
</dbReference>
<comment type="caution">
    <text evidence="7">The sequence shown here is derived from an EMBL/GenBank/DDBJ whole genome shotgun (WGS) entry which is preliminary data.</text>
</comment>
<dbReference type="GO" id="GO:0008236">
    <property type="term" value="F:serine-type peptidase activity"/>
    <property type="evidence" value="ECO:0007669"/>
    <property type="project" value="UniProtKB-KW"/>
</dbReference>
<dbReference type="PANTHER" id="PTHR42987:SF8">
    <property type="entry name" value="PROTEINASE"/>
    <property type="match status" value="1"/>
</dbReference>
<evidence type="ECO:0000256" key="5">
    <source>
        <dbReference type="SAM" id="Phobius"/>
    </source>
</evidence>
<protein>
    <submittedName>
        <fullName evidence="7">S49 family peptidase</fullName>
    </submittedName>
</protein>